<dbReference type="GO" id="GO:0010073">
    <property type="term" value="P:meristem maintenance"/>
    <property type="evidence" value="ECO:0007669"/>
    <property type="project" value="InterPro"/>
</dbReference>
<evidence type="ECO:0008006" key="3">
    <source>
        <dbReference type="Google" id="ProtNLM"/>
    </source>
</evidence>
<dbReference type="AlphaFoldDB" id="A0A822ZKR0"/>
<dbReference type="EMBL" id="DUZY01000006">
    <property type="protein sequence ID" value="DAD43949.1"/>
    <property type="molecule type" value="Genomic_DNA"/>
</dbReference>
<dbReference type="PANTHER" id="PTHR46033">
    <property type="entry name" value="PROTEIN MAIN-LIKE 2"/>
    <property type="match status" value="1"/>
</dbReference>
<gene>
    <name evidence="1" type="ORF">HUJ06_002179</name>
</gene>
<dbReference type="PANTHER" id="PTHR46033:SF8">
    <property type="entry name" value="PROTEIN MAINTENANCE OF MERISTEMS-LIKE"/>
    <property type="match status" value="1"/>
</dbReference>
<dbReference type="Proteomes" id="UP000607653">
    <property type="component" value="Unassembled WGS sequence"/>
</dbReference>
<proteinExistence type="predicted"/>
<sequence length="209" mass="23004">MSLLSSLVKLWNSTSYCFIVGERTMQFNEANVSLITGLDLSDSTVALPEGLLGSGLLQKSFGFDENHSTSTELDLVWRRLINIALLDGEEHIEEVVKLIILFLFGYVLFPQGNSMVRSFWARYVDDLQRISDYAWGKRVHEFLVGGLDQFVSRCGAGSSGGSSSYSGCLFGCSAVLMAWLYKHTTLFSPLVPDASPCLFKWGSMGISGS</sequence>
<evidence type="ECO:0000313" key="1">
    <source>
        <dbReference type="EMBL" id="DAD43949.1"/>
    </source>
</evidence>
<comment type="caution">
    <text evidence="1">The sequence shown here is derived from an EMBL/GenBank/DDBJ whole genome shotgun (WGS) entry which is preliminary data.</text>
</comment>
<protein>
    <recommendedName>
        <fullName evidence="3">Serine/threonine-protein phosphatase 7 long form homolog</fullName>
    </recommendedName>
</protein>
<reference evidence="1 2" key="1">
    <citation type="journal article" date="2020" name="Mol. Biol. Evol.">
        <title>Distinct Expression and Methylation Patterns for Genes with Different Fates following a Single Whole-Genome Duplication in Flowering Plants.</title>
        <authorList>
            <person name="Shi T."/>
            <person name="Rahmani R.S."/>
            <person name="Gugger P.F."/>
            <person name="Wang M."/>
            <person name="Li H."/>
            <person name="Zhang Y."/>
            <person name="Li Z."/>
            <person name="Wang Q."/>
            <person name="Van de Peer Y."/>
            <person name="Marchal K."/>
            <person name="Chen J."/>
        </authorList>
    </citation>
    <scope>NUCLEOTIDE SEQUENCE [LARGE SCALE GENOMIC DNA]</scope>
    <source>
        <tissue evidence="1">Leaf</tissue>
    </source>
</reference>
<keyword evidence="2" id="KW-1185">Reference proteome</keyword>
<organism evidence="1 2">
    <name type="scientific">Nelumbo nucifera</name>
    <name type="common">Sacred lotus</name>
    <dbReference type="NCBI Taxonomy" id="4432"/>
    <lineage>
        <taxon>Eukaryota</taxon>
        <taxon>Viridiplantae</taxon>
        <taxon>Streptophyta</taxon>
        <taxon>Embryophyta</taxon>
        <taxon>Tracheophyta</taxon>
        <taxon>Spermatophyta</taxon>
        <taxon>Magnoliopsida</taxon>
        <taxon>Proteales</taxon>
        <taxon>Nelumbonaceae</taxon>
        <taxon>Nelumbo</taxon>
    </lineage>
</organism>
<accession>A0A822ZKR0</accession>
<name>A0A822ZKR0_NELNU</name>
<evidence type="ECO:0000313" key="2">
    <source>
        <dbReference type="Proteomes" id="UP000607653"/>
    </source>
</evidence>
<dbReference type="InterPro" id="IPR044824">
    <property type="entry name" value="MAIN-like"/>
</dbReference>